<reference evidence="1 2" key="1">
    <citation type="submission" date="2020-08" db="EMBL/GenBank/DDBJ databases">
        <title>Sequencing the genomes of 1000 actinobacteria strains.</title>
        <authorList>
            <person name="Klenk H.-P."/>
        </authorList>
    </citation>
    <scope>NUCLEOTIDE SEQUENCE [LARGE SCALE GENOMIC DNA]</scope>
    <source>
        <strain evidence="1 2">DSM 28796</strain>
    </source>
</reference>
<evidence type="ECO:0000313" key="2">
    <source>
        <dbReference type="Proteomes" id="UP000588158"/>
    </source>
</evidence>
<keyword evidence="2" id="KW-1185">Reference proteome</keyword>
<protein>
    <submittedName>
        <fullName evidence="1">Uncharacterized protein</fullName>
    </submittedName>
</protein>
<dbReference type="RefSeq" id="WP_246375168.1">
    <property type="nucleotide sequence ID" value="NZ_JACHLZ010000001.1"/>
</dbReference>
<organism evidence="1 2">
    <name type="scientific">Brachybacterium aquaticum</name>
    <dbReference type="NCBI Taxonomy" id="1432564"/>
    <lineage>
        <taxon>Bacteria</taxon>
        <taxon>Bacillati</taxon>
        <taxon>Actinomycetota</taxon>
        <taxon>Actinomycetes</taxon>
        <taxon>Micrococcales</taxon>
        <taxon>Dermabacteraceae</taxon>
        <taxon>Brachybacterium</taxon>
    </lineage>
</organism>
<dbReference type="AlphaFoldDB" id="A0A841ADU7"/>
<dbReference type="Proteomes" id="UP000588158">
    <property type="component" value="Unassembled WGS sequence"/>
</dbReference>
<proteinExistence type="predicted"/>
<gene>
    <name evidence="1" type="ORF">HNR70_001338</name>
</gene>
<comment type="caution">
    <text evidence="1">The sequence shown here is derived from an EMBL/GenBank/DDBJ whole genome shotgun (WGS) entry which is preliminary data.</text>
</comment>
<name>A0A841ADU7_9MICO</name>
<accession>A0A841ADU7</accession>
<dbReference type="EMBL" id="JACHLZ010000001">
    <property type="protein sequence ID" value="MBB5831525.1"/>
    <property type="molecule type" value="Genomic_DNA"/>
</dbReference>
<evidence type="ECO:0000313" key="1">
    <source>
        <dbReference type="EMBL" id="MBB5831525.1"/>
    </source>
</evidence>
<sequence length="63" mass="6966">MSHQETLRGRPGKPIAGHVTAEEVASWYRPRDVLGARGEQVLGEELAEEQMLECILADLARHG</sequence>